<dbReference type="InterPro" id="IPR053136">
    <property type="entry name" value="UTP_pyrophosphatase-like"/>
</dbReference>
<protein>
    <submittedName>
        <fullName evidence="2">Metal-dependent hydrolase</fullName>
    </submittedName>
</protein>
<sequence length="254" mass="29696">MLMTTPEPAMTREVIELGDITIGLQRRQVKHVYLSVHPPLGSVTLVAPPDAHDDVLRAYAITRLGWIRQQRERMHEQARETPRQYLERESHMLWGRRHLLSVVERDGRPNVQVDHRRITLSVRPGSSQSRREEVMHDWQRSLLHATLPPLIAQWEARLGVRVQRYFLQRMKTKWGSCNHRAGTVRFNTELVKKPKDLLEYVVVHELIHLLEPRHNERFKALLDVHCPSWREARLELNALPLSAAEQPRGARPLA</sequence>
<keyword evidence="2" id="KW-0378">Hydrolase</keyword>
<evidence type="ECO:0000313" key="3">
    <source>
        <dbReference type="Proteomes" id="UP001057498"/>
    </source>
</evidence>
<keyword evidence="3" id="KW-1185">Reference proteome</keyword>
<proteinExistence type="predicted"/>
<dbReference type="Pfam" id="PF01863">
    <property type="entry name" value="YgjP-like"/>
    <property type="match status" value="1"/>
</dbReference>
<dbReference type="CDD" id="cd07344">
    <property type="entry name" value="M48_yhfN_like"/>
    <property type="match status" value="1"/>
</dbReference>
<reference evidence="2" key="1">
    <citation type="submission" date="2022-04" db="EMBL/GenBank/DDBJ databases">
        <title>Whole genome sequence of Sphaerotilus sp. FB-5.</title>
        <authorList>
            <person name="Takeda M."/>
            <person name="Narihara S."/>
            <person name="Akimoto M."/>
            <person name="Akimoto R."/>
            <person name="Nishiyashiki S."/>
            <person name="Murakami T."/>
        </authorList>
    </citation>
    <scope>NUCLEOTIDE SEQUENCE</scope>
    <source>
        <strain evidence="2">FB-5</strain>
    </source>
</reference>
<evidence type="ECO:0000313" key="2">
    <source>
        <dbReference type="EMBL" id="BDI06163.1"/>
    </source>
</evidence>
<dbReference type="PANTHER" id="PTHR30399">
    <property type="entry name" value="UNCHARACTERIZED PROTEIN YGJP"/>
    <property type="match status" value="1"/>
</dbReference>
<evidence type="ECO:0000259" key="1">
    <source>
        <dbReference type="Pfam" id="PF01863"/>
    </source>
</evidence>
<dbReference type="PANTHER" id="PTHR30399:SF1">
    <property type="entry name" value="UTP PYROPHOSPHATASE"/>
    <property type="match status" value="1"/>
</dbReference>
<name>A0ABN6PQ53_9BURK</name>
<dbReference type="InterPro" id="IPR002725">
    <property type="entry name" value="YgjP-like_metallopeptidase"/>
</dbReference>
<dbReference type="Gene3D" id="3.30.2010.10">
    <property type="entry name" value="Metalloproteases ('zincins'), catalytic domain"/>
    <property type="match status" value="1"/>
</dbReference>
<dbReference type="Proteomes" id="UP001057498">
    <property type="component" value="Chromosome"/>
</dbReference>
<dbReference type="GO" id="GO:0016787">
    <property type="term" value="F:hydrolase activity"/>
    <property type="evidence" value="ECO:0007669"/>
    <property type="project" value="UniProtKB-KW"/>
</dbReference>
<dbReference type="EMBL" id="AP025730">
    <property type="protein sequence ID" value="BDI06163.1"/>
    <property type="molecule type" value="Genomic_DNA"/>
</dbReference>
<organism evidence="2 3">
    <name type="scientific">Sphaerotilus microaerophilus</name>
    <dbReference type="NCBI Taxonomy" id="2914710"/>
    <lineage>
        <taxon>Bacteria</taxon>
        <taxon>Pseudomonadati</taxon>
        <taxon>Pseudomonadota</taxon>
        <taxon>Betaproteobacteria</taxon>
        <taxon>Burkholderiales</taxon>
        <taxon>Sphaerotilaceae</taxon>
        <taxon>Sphaerotilus</taxon>
    </lineage>
</organism>
<feature type="domain" description="YgjP-like metallopeptidase" evidence="1">
    <location>
        <begin position="33"/>
        <end position="237"/>
    </location>
</feature>
<gene>
    <name evidence="2" type="ORF">CATMQ487_31330</name>
</gene>
<accession>A0ABN6PQ53</accession>